<dbReference type="InterPro" id="IPR023034">
    <property type="entry name" value="PPIase_SurA"/>
</dbReference>
<comment type="domain">
    <text evidence="7">The PPIase activity resides only in the second parvulin domain. The N-terminal region and the C-terminal tail are necessary and sufficient for the chaperone activity of SurA. The PPIase activity is dispensable for SurA to function as a chaperone. The N-terminal region and the C-terminal tail are also required for porin recognition.</text>
</comment>
<protein>
    <recommendedName>
        <fullName evidence="7">Chaperone SurA</fullName>
    </recommendedName>
    <alternativeName>
        <fullName evidence="7">Peptidyl-prolyl cis-trans isomerase SurA</fullName>
        <shortName evidence="7">PPIase SurA</shortName>
        <ecNumber evidence="7">5.2.1.8</ecNumber>
    </alternativeName>
    <alternativeName>
        <fullName evidence="7">Rotamase SurA</fullName>
    </alternativeName>
</protein>
<dbReference type="GO" id="GO:0043165">
    <property type="term" value="P:Gram-negative-bacterium-type cell outer membrane assembly"/>
    <property type="evidence" value="ECO:0007669"/>
    <property type="project" value="InterPro"/>
</dbReference>
<name>A0A4D6YH86_9GAMM</name>
<evidence type="ECO:0000313" key="9">
    <source>
        <dbReference type="EMBL" id="QCI25364.1"/>
    </source>
</evidence>
<dbReference type="InterPro" id="IPR050280">
    <property type="entry name" value="OMP_Chaperone_SurA"/>
</dbReference>
<comment type="subcellular location">
    <subcellularLocation>
        <location evidence="7">Periplasm</location>
    </subcellularLocation>
    <text evidence="7">Is capable of associating with the outer membrane.</text>
</comment>
<dbReference type="Pfam" id="PF09312">
    <property type="entry name" value="SurA_N"/>
    <property type="match status" value="1"/>
</dbReference>
<dbReference type="AlphaFoldDB" id="A0A4D6YH86"/>
<proteinExistence type="inferred from homology"/>
<dbReference type="Proteomes" id="UP000298585">
    <property type="component" value="Chromosome"/>
</dbReference>
<dbReference type="GO" id="GO:0006457">
    <property type="term" value="P:protein folding"/>
    <property type="evidence" value="ECO:0007669"/>
    <property type="project" value="UniProtKB-UniRule"/>
</dbReference>
<accession>A0A4D6YH86</accession>
<dbReference type="HAMAP" id="MF_01183">
    <property type="entry name" value="Chaperone_SurA"/>
    <property type="match status" value="1"/>
</dbReference>
<evidence type="ECO:0000256" key="4">
    <source>
        <dbReference type="ARBA" id="ARBA00023110"/>
    </source>
</evidence>
<dbReference type="GO" id="GO:0003755">
    <property type="term" value="F:peptidyl-prolyl cis-trans isomerase activity"/>
    <property type="evidence" value="ECO:0007669"/>
    <property type="project" value="UniProtKB-UniRule"/>
</dbReference>
<keyword evidence="3 7" id="KW-0574">Periplasm</keyword>
<dbReference type="EMBL" id="CP034855">
    <property type="protein sequence ID" value="QCI25364.1"/>
    <property type="molecule type" value="Genomic_DNA"/>
</dbReference>
<evidence type="ECO:0000256" key="2">
    <source>
        <dbReference type="ARBA" id="ARBA00022737"/>
    </source>
</evidence>
<dbReference type="InterPro" id="IPR046357">
    <property type="entry name" value="PPIase_dom_sf"/>
</dbReference>
<sequence length="429" mass="50746">MKVCIFIIFYIFTGISYVLAKDNQIDNIVAIVNDQIILSSDVDKVLLLLKKAGKNFKIPLHSNFLKEKVIQKLIVDSLILQEAHRMNITINEQQINTVIKNIALKKNISFDQLKNDILLHDLKSRFHHDNYINNIKKLLKIKMTSDYELHNRIHISEQEVNLVLNKLLKNKKQSQKISLSYIFLPSLKKDSEIIISKRKKIAENMVKKLQQGYDFEKLFLECKKNKSVFLEKKIFWMRYSDIQKNFSDVVNVFKKGQILGPFLKNKGFYILKVNDIVNNEEEIINEFYVQHCLIKPSLILTDEESKKNIFNIYKNIKKGMYSFDNAVKKLSHDFHTSNKHGDLGWISKEFFSSNIDKEFLFLNTNQISKPIKSPFGWHIFKLLDKRQTDKFYNFQKQKAYNILLNQKMILEKQNWINDLKNNAYIKIIR</sequence>
<dbReference type="GO" id="GO:0050821">
    <property type="term" value="P:protein stabilization"/>
    <property type="evidence" value="ECO:0007669"/>
    <property type="project" value="InterPro"/>
</dbReference>
<keyword evidence="1 7" id="KW-0732">Signal</keyword>
<dbReference type="Pfam" id="PF00639">
    <property type="entry name" value="Rotamase"/>
    <property type="match status" value="1"/>
</dbReference>
<gene>
    <name evidence="7" type="primary">surA</name>
    <name evidence="9" type="ORF">D9V77_00690</name>
</gene>
<evidence type="ECO:0000259" key="8">
    <source>
        <dbReference type="PROSITE" id="PS50198"/>
    </source>
</evidence>
<comment type="function">
    <text evidence="7">Chaperone involved in the correct folding and assembly of outer membrane proteins. Recognizes specific patterns of aromatic residues and the orientation of their side chains, which are found more frequently in integral outer membrane proteins. May act in both early periplasmic and late outer membrane-associated steps of protein maturation.</text>
</comment>
<dbReference type="Gene3D" id="3.10.50.40">
    <property type="match status" value="2"/>
</dbReference>
<dbReference type="GO" id="GO:0030288">
    <property type="term" value="C:outer membrane-bounded periplasmic space"/>
    <property type="evidence" value="ECO:0007669"/>
    <property type="project" value="InterPro"/>
</dbReference>
<dbReference type="Gene3D" id="1.10.4030.10">
    <property type="entry name" value="Porin chaperone SurA, peptide-binding domain"/>
    <property type="match status" value="1"/>
</dbReference>
<dbReference type="PROSITE" id="PS50198">
    <property type="entry name" value="PPIC_PPIASE_2"/>
    <property type="match status" value="2"/>
</dbReference>
<dbReference type="RefSeq" id="WP_158338103.1">
    <property type="nucleotide sequence ID" value="NZ_CP034855.1"/>
</dbReference>
<keyword evidence="5 7" id="KW-0143">Chaperone</keyword>
<feature type="domain" description="PpiC" evidence="8">
    <location>
        <begin position="284"/>
        <end position="384"/>
    </location>
</feature>
<evidence type="ECO:0000313" key="10">
    <source>
        <dbReference type="Proteomes" id="UP000298585"/>
    </source>
</evidence>
<dbReference type="GO" id="GO:0051082">
    <property type="term" value="F:unfolded protein binding"/>
    <property type="evidence" value="ECO:0007669"/>
    <property type="project" value="UniProtKB-UniRule"/>
</dbReference>
<reference evidence="9 10" key="1">
    <citation type="submission" date="2018-12" db="EMBL/GenBank/DDBJ databases">
        <authorList>
            <person name="Chong R.A."/>
        </authorList>
    </citation>
    <scope>NUCLEOTIDE SEQUENCE [LARGE SCALE GENOMIC DNA]</scope>
    <source>
        <strain evidence="9 10">Sav</strain>
    </source>
</reference>
<comment type="catalytic activity">
    <reaction evidence="7">
        <text>[protein]-peptidylproline (omega=180) = [protein]-peptidylproline (omega=0)</text>
        <dbReference type="Rhea" id="RHEA:16237"/>
        <dbReference type="Rhea" id="RHEA-COMP:10747"/>
        <dbReference type="Rhea" id="RHEA-COMP:10748"/>
        <dbReference type="ChEBI" id="CHEBI:83833"/>
        <dbReference type="ChEBI" id="CHEBI:83834"/>
        <dbReference type="EC" id="5.2.1.8"/>
    </reaction>
</comment>
<dbReference type="InterPro" id="IPR027304">
    <property type="entry name" value="Trigger_fact/SurA_dom_sf"/>
</dbReference>
<dbReference type="GO" id="GO:0042277">
    <property type="term" value="F:peptide binding"/>
    <property type="evidence" value="ECO:0007669"/>
    <property type="project" value="InterPro"/>
</dbReference>
<keyword evidence="6 7" id="KW-0413">Isomerase</keyword>
<evidence type="ECO:0000256" key="5">
    <source>
        <dbReference type="ARBA" id="ARBA00023186"/>
    </source>
</evidence>
<dbReference type="SUPFAM" id="SSF54534">
    <property type="entry name" value="FKBP-like"/>
    <property type="match status" value="2"/>
</dbReference>
<dbReference type="InterPro" id="IPR000297">
    <property type="entry name" value="PPIase_PpiC"/>
</dbReference>
<dbReference type="SUPFAM" id="SSF109998">
    <property type="entry name" value="Triger factor/SurA peptide-binding domain-like"/>
    <property type="match status" value="1"/>
</dbReference>
<dbReference type="EC" id="5.2.1.8" evidence="7"/>
<dbReference type="PANTHER" id="PTHR47637">
    <property type="entry name" value="CHAPERONE SURA"/>
    <property type="match status" value="1"/>
</dbReference>
<reference evidence="9 10" key="2">
    <citation type="submission" date="2019-05" db="EMBL/GenBank/DDBJ databases">
        <title>Genome evolution of the obligate endosymbiont Buchnera aphidicola.</title>
        <authorList>
            <person name="Moran N.A."/>
        </authorList>
    </citation>
    <scope>NUCLEOTIDE SEQUENCE [LARGE SCALE GENOMIC DNA]</scope>
    <source>
        <strain evidence="9 10">Sav</strain>
    </source>
</reference>
<keyword evidence="2 7" id="KW-0677">Repeat</keyword>
<dbReference type="InterPro" id="IPR015391">
    <property type="entry name" value="SurA_N"/>
</dbReference>
<dbReference type="PANTHER" id="PTHR47637:SF1">
    <property type="entry name" value="CHAPERONE SURA"/>
    <property type="match status" value="1"/>
</dbReference>
<keyword evidence="4 7" id="KW-0697">Rotamase</keyword>
<dbReference type="OrthoDB" id="14196at2"/>
<evidence type="ECO:0000256" key="1">
    <source>
        <dbReference type="ARBA" id="ARBA00022729"/>
    </source>
</evidence>
<evidence type="ECO:0000256" key="6">
    <source>
        <dbReference type="ARBA" id="ARBA00023235"/>
    </source>
</evidence>
<organism evidence="9 10">
    <name type="scientific">Buchnera aphidicola</name>
    <name type="common">Sitobion avenae</name>
    <dbReference type="NCBI Taxonomy" id="571428"/>
    <lineage>
        <taxon>Bacteria</taxon>
        <taxon>Pseudomonadati</taxon>
        <taxon>Pseudomonadota</taxon>
        <taxon>Gammaproteobacteria</taxon>
        <taxon>Enterobacterales</taxon>
        <taxon>Erwiniaceae</taxon>
        <taxon>Buchnera</taxon>
    </lineage>
</organism>
<feature type="domain" description="PpiC" evidence="8">
    <location>
        <begin position="174"/>
        <end position="275"/>
    </location>
</feature>
<evidence type="ECO:0000256" key="3">
    <source>
        <dbReference type="ARBA" id="ARBA00022764"/>
    </source>
</evidence>
<evidence type="ECO:0000256" key="7">
    <source>
        <dbReference type="HAMAP-Rule" id="MF_01183"/>
    </source>
</evidence>
<dbReference type="Pfam" id="PF13616">
    <property type="entry name" value="Rotamase_3"/>
    <property type="match status" value="1"/>
</dbReference>